<dbReference type="PROSITE" id="PS51257">
    <property type="entry name" value="PROKAR_LIPOPROTEIN"/>
    <property type="match status" value="1"/>
</dbReference>
<evidence type="ECO:0000313" key="3">
    <source>
        <dbReference type="Proteomes" id="UP001440612"/>
    </source>
</evidence>
<evidence type="ECO:0000256" key="1">
    <source>
        <dbReference type="SAM" id="SignalP"/>
    </source>
</evidence>
<dbReference type="EMBL" id="CP150951">
    <property type="protein sequence ID" value="WZC48601.1"/>
    <property type="molecule type" value="Genomic_DNA"/>
</dbReference>
<evidence type="ECO:0008006" key="4">
    <source>
        <dbReference type="Google" id="ProtNLM"/>
    </source>
</evidence>
<proteinExistence type="predicted"/>
<reference evidence="3" key="1">
    <citation type="submission" date="2024-04" db="EMBL/GenBank/DDBJ databases">
        <title>Phylogenomic analyses of a clade within the roseobacter group suggest taxonomic reassignments of species of the genera Aestuariivita, Citreicella, Loktanella, Nautella, Pelagibaca, Ruegeria, Thalassobius, Thiobacimonas and Tropicibacter, and the proposal o.</title>
        <authorList>
            <person name="Jeon C.O."/>
        </authorList>
    </citation>
    <scope>NUCLEOTIDE SEQUENCE [LARGE SCALE GENOMIC DNA]</scope>
    <source>
        <strain evidence="3">BS5-3</strain>
    </source>
</reference>
<gene>
    <name evidence="2" type="ORF">AABB29_17410</name>
</gene>
<protein>
    <recommendedName>
        <fullName evidence="4">Lipoprotein</fullName>
    </recommendedName>
</protein>
<dbReference type="Proteomes" id="UP001440612">
    <property type="component" value="Chromosome"/>
</dbReference>
<keyword evidence="3" id="KW-1185">Reference proteome</keyword>
<accession>A0ABZ2V3C0</accession>
<evidence type="ECO:0000313" key="2">
    <source>
        <dbReference type="EMBL" id="WZC48601.1"/>
    </source>
</evidence>
<name>A0ABZ2V3C0_9RHOB</name>
<keyword evidence="1" id="KW-0732">Signal</keyword>
<feature type="chain" id="PRO_5046371018" description="Lipoprotein" evidence="1">
    <location>
        <begin position="25"/>
        <end position="137"/>
    </location>
</feature>
<organism evidence="2 3">
    <name type="scientific">Yoonia phaeophyticola</name>
    <dbReference type="NCBI Taxonomy" id="3137369"/>
    <lineage>
        <taxon>Bacteria</taxon>
        <taxon>Pseudomonadati</taxon>
        <taxon>Pseudomonadota</taxon>
        <taxon>Alphaproteobacteria</taxon>
        <taxon>Rhodobacterales</taxon>
        <taxon>Paracoccaceae</taxon>
        <taxon>Yoonia</taxon>
    </lineage>
</organism>
<dbReference type="RefSeq" id="WP_341366715.1">
    <property type="nucleotide sequence ID" value="NZ_CP150951.2"/>
</dbReference>
<feature type="signal peptide" evidence="1">
    <location>
        <begin position="1"/>
        <end position="24"/>
    </location>
</feature>
<sequence>MKMVRGLIIGATLTLAACATGSGAARSFDDPAVQKLFVMPTAQYFATIKIANQVAQNCARYRYDAILDAELNEKRNEVGRGTLSANALRNAIDTETDVSERSFAAKHGVELTGADLCPAADAETLENSALSAMLVPV</sequence>